<dbReference type="NCBIfam" id="TIGR00693">
    <property type="entry name" value="thiE"/>
    <property type="match status" value="1"/>
</dbReference>
<comment type="caution">
    <text evidence="9">Lacks conserved residue(s) required for the propagation of feature annotation.</text>
</comment>
<comment type="catalytic activity">
    <reaction evidence="6 9 10">
        <text>4-methyl-5-(2-phosphooxyethyl)-thiazole + 4-amino-2-methyl-5-(diphosphooxymethyl)pyrimidine + H(+) = thiamine phosphate + diphosphate</text>
        <dbReference type="Rhea" id="RHEA:22328"/>
        <dbReference type="ChEBI" id="CHEBI:15378"/>
        <dbReference type="ChEBI" id="CHEBI:33019"/>
        <dbReference type="ChEBI" id="CHEBI:37575"/>
        <dbReference type="ChEBI" id="CHEBI:57841"/>
        <dbReference type="ChEBI" id="CHEBI:58296"/>
        <dbReference type="EC" id="2.5.1.3"/>
    </reaction>
</comment>
<evidence type="ECO:0000256" key="1">
    <source>
        <dbReference type="ARBA" id="ARBA00005165"/>
    </source>
</evidence>
<evidence type="ECO:0000256" key="2">
    <source>
        <dbReference type="ARBA" id="ARBA00022679"/>
    </source>
</evidence>
<gene>
    <name evidence="9" type="primary">thiE</name>
    <name evidence="13" type="ORF">FD145_446</name>
</gene>
<proteinExistence type="inferred from homology"/>
<evidence type="ECO:0000256" key="6">
    <source>
        <dbReference type="ARBA" id="ARBA00047334"/>
    </source>
</evidence>
<comment type="catalytic activity">
    <reaction evidence="7 9 10">
        <text>2-(2-carboxy-4-methylthiazol-5-yl)ethyl phosphate + 4-amino-2-methyl-5-(diphosphooxymethyl)pyrimidine + 2 H(+) = thiamine phosphate + CO2 + diphosphate</text>
        <dbReference type="Rhea" id="RHEA:47848"/>
        <dbReference type="ChEBI" id="CHEBI:15378"/>
        <dbReference type="ChEBI" id="CHEBI:16526"/>
        <dbReference type="ChEBI" id="CHEBI:33019"/>
        <dbReference type="ChEBI" id="CHEBI:37575"/>
        <dbReference type="ChEBI" id="CHEBI:57841"/>
        <dbReference type="ChEBI" id="CHEBI:62890"/>
        <dbReference type="EC" id="2.5.1.3"/>
    </reaction>
</comment>
<keyword evidence="3 9" id="KW-0479">Metal-binding</keyword>
<dbReference type="SUPFAM" id="SSF51391">
    <property type="entry name" value="Thiamin phosphate synthase"/>
    <property type="match status" value="1"/>
</dbReference>
<dbReference type="Gene3D" id="3.20.20.70">
    <property type="entry name" value="Aldolase class I"/>
    <property type="match status" value="1"/>
</dbReference>
<protein>
    <recommendedName>
        <fullName evidence="9">Thiamine-phosphate synthase</fullName>
        <shortName evidence="9">TP synthase</shortName>
        <shortName evidence="9">TPS</shortName>
        <ecNumber evidence="9">2.5.1.3</ecNumber>
    </recommendedName>
    <alternativeName>
        <fullName evidence="9">Thiamine-phosphate pyrophosphorylase</fullName>
        <shortName evidence="9">TMP pyrophosphorylase</shortName>
        <shortName evidence="9">TMP-PPase</shortName>
    </alternativeName>
</protein>
<reference evidence="13 14" key="1">
    <citation type="submission" date="2019-12" db="EMBL/GenBank/DDBJ databases">
        <authorList>
            <person name="Wolfe R."/>
            <person name="Danczak R."/>
            <person name="Wilkins M."/>
        </authorList>
    </citation>
    <scope>NUCLEOTIDE SEQUENCE [LARGE SCALE GENOMIC DNA]</scope>
    <source>
        <strain evidence="13">X2_MaxBin.013</strain>
    </source>
</reference>
<feature type="binding site" evidence="9">
    <location>
        <position position="155"/>
    </location>
    <ligand>
        <name>2-[(2R,5Z)-2-carboxy-4-methylthiazol-5(2H)-ylidene]ethyl phosphate</name>
        <dbReference type="ChEBI" id="CHEBI:62899"/>
    </ligand>
</feature>
<dbReference type="InterPro" id="IPR013785">
    <property type="entry name" value="Aldolase_TIM"/>
</dbReference>
<dbReference type="EMBL" id="WPAF01000005">
    <property type="protein sequence ID" value="KAF0134729.1"/>
    <property type="molecule type" value="Genomic_DNA"/>
</dbReference>
<feature type="domain" description="Thiamine phosphate synthase/TenI" evidence="12">
    <location>
        <begin position="12"/>
        <end position="177"/>
    </location>
</feature>
<accession>A0A833NXD4</accession>
<evidence type="ECO:0000256" key="9">
    <source>
        <dbReference type="HAMAP-Rule" id="MF_00097"/>
    </source>
</evidence>
<name>A0A833NXD4_UNCSA</name>
<comment type="pathway">
    <text evidence="1 9 11">Cofactor biosynthesis; thiamine diphosphate biosynthesis; thiamine phosphate from 4-amino-2-methyl-5-diphosphomethylpyrimidine and 4-methyl-5-(2-phosphoethyl)-thiazole: step 1/1.</text>
</comment>
<evidence type="ECO:0000256" key="11">
    <source>
        <dbReference type="RuleBase" id="RU004253"/>
    </source>
</evidence>
<dbReference type="InterPro" id="IPR036206">
    <property type="entry name" value="ThiamineP_synth_sf"/>
</dbReference>
<dbReference type="AlphaFoldDB" id="A0A833NXD4"/>
<feature type="binding site" evidence="9">
    <location>
        <position position="62"/>
    </location>
    <ligand>
        <name>Mg(2+)</name>
        <dbReference type="ChEBI" id="CHEBI:18420"/>
    </ligand>
</feature>
<organism evidence="13 14">
    <name type="scientific">Candidatus Saganbacteria bacterium</name>
    <dbReference type="NCBI Taxonomy" id="2575572"/>
    <lineage>
        <taxon>Bacteria</taxon>
        <taxon>Bacillati</taxon>
        <taxon>Saganbacteria</taxon>
    </lineage>
</organism>
<dbReference type="CDD" id="cd00564">
    <property type="entry name" value="TMP_TenI"/>
    <property type="match status" value="1"/>
</dbReference>
<dbReference type="GO" id="GO:0009228">
    <property type="term" value="P:thiamine biosynthetic process"/>
    <property type="evidence" value="ECO:0007669"/>
    <property type="project" value="UniProtKB-KW"/>
</dbReference>
<evidence type="ECO:0000313" key="14">
    <source>
        <dbReference type="Proteomes" id="UP000488506"/>
    </source>
</evidence>
<dbReference type="GO" id="GO:0005737">
    <property type="term" value="C:cytoplasm"/>
    <property type="evidence" value="ECO:0007669"/>
    <property type="project" value="TreeGrafter"/>
</dbReference>
<feature type="binding site" evidence="9">
    <location>
        <begin position="125"/>
        <end position="127"/>
    </location>
    <ligand>
        <name>2-[(2R,5Z)-2-carboxy-4-methylthiazol-5(2H)-ylidene]ethyl phosphate</name>
        <dbReference type="ChEBI" id="CHEBI:62899"/>
    </ligand>
</feature>
<comment type="caution">
    <text evidence="13">The sequence shown here is derived from an EMBL/GenBank/DDBJ whole genome shotgun (WGS) entry which is preliminary data.</text>
</comment>
<dbReference type="InterPro" id="IPR034291">
    <property type="entry name" value="TMP_synthase"/>
</dbReference>
<feature type="binding site" evidence="9">
    <location>
        <position position="128"/>
    </location>
    <ligand>
        <name>4-amino-2-methyl-5-(diphosphooxymethyl)pyrimidine</name>
        <dbReference type="ChEBI" id="CHEBI:57841"/>
    </ligand>
</feature>
<keyword evidence="5 9" id="KW-0784">Thiamine biosynthesis</keyword>
<comment type="function">
    <text evidence="9">Condenses 4-methyl-5-(beta-hydroxyethyl)thiazole monophosphate (THZ-P) and 2-methyl-4-amino-5-hydroxymethyl pyrimidine pyrophosphate (HMP-PP) to form thiamine monophosphate (TMP).</text>
</comment>
<evidence type="ECO:0000313" key="13">
    <source>
        <dbReference type="EMBL" id="KAF0134729.1"/>
    </source>
</evidence>
<comment type="catalytic activity">
    <reaction evidence="8 9 10">
        <text>2-[(2R,5Z)-2-carboxy-4-methylthiazol-5(2H)-ylidene]ethyl phosphate + 4-amino-2-methyl-5-(diphosphooxymethyl)pyrimidine + 2 H(+) = thiamine phosphate + CO2 + diphosphate</text>
        <dbReference type="Rhea" id="RHEA:47844"/>
        <dbReference type="ChEBI" id="CHEBI:15378"/>
        <dbReference type="ChEBI" id="CHEBI:16526"/>
        <dbReference type="ChEBI" id="CHEBI:33019"/>
        <dbReference type="ChEBI" id="CHEBI:37575"/>
        <dbReference type="ChEBI" id="CHEBI:57841"/>
        <dbReference type="ChEBI" id="CHEBI:62899"/>
        <dbReference type="EC" id="2.5.1.3"/>
    </reaction>
</comment>
<dbReference type="InterPro" id="IPR022998">
    <property type="entry name" value="ThiamineP_synth_TenI"/>
</dbReference>
<keyword evidence="4 9" id="KW-0460">Magnesium</keyword>
<evidence type="ECO:0000259" key="12">
    <source>
        <dbReference type="Pfam" id="PF02581"/>
    </source>
</evidence>
<evidence type="ECO:0000256" key="10">
    <source>
        <dbReference type="RuleBase" id="RU003826"/>
    </source>
</evidence>
<dbReference type="GO" id="GO:0004789">
    <property type="term" value="F:thiamine-phosphate diphosphorylase activity"/>
    <property type="evidence" value="ECO:0007669"/>
    <property type="project" value="UniProtKB-UniRule"/>
</dbReference>
<evidence type="ECO:0000256" key="4">
    <source>
        <dbReference type="ARBA" id="ARBA00022842"/>
    </source>
</evidence>
<evidence type="ECO:0000256" key="3">
    <source>
        <dbReference type="ARBA" id="ARBA00022723"/>
    </source>
</evidence>
<dbReference type="GO" id="GO:0000287">
    <property type="term" value="F:magnesium ion binding"/>
    <property type="evidence" value="ECO:0007669"/>
    <property type="project" value="UniProtKB-UniRule"/>
</dbReference>
<dbReference type="UniPathway" id="UPA00060">
    <property type="reaction ID" value="UER00141"/>
</dbReference>
<evidence type="ECO:0000256" key="7">
    <source>
        <dbReference type="ARBA" id="ARBA00047851"/>
    </source>
</evidence>
<evidence type="ECO:0000256" key="5">
    <source>
        <dbReference type="ARBA" id="ARBA00022977"/>
    </source>
</evidence>
<comment type="cofactor">
    <cofactor evidence="9">
        <name>Mg(2+)</name>
        <dbReference type="ChEBI" id="CHEBI:18420"/>
    </cofactor>
    <text evidence="9">Binds 1 Mg(2+) ion per subunit.</text>
</comment>
<feature type="binding site" evidence="9">
    <location>
        <begin position="29"/>
        <end position="33"/>
    </location>
    <ligand>
        <name>4-amino-2-methyl-5-(diphosphooxymethyl)pyrimidine</name>
        <dbReference type="ChEBI" id="CHEBI:57841"/>
    </ligand>
</feature>
<sequence>MWFENQVYVISDSVDTLIKAINDGAEIIQFRDKSRNLKSIQKKAQELISYKTKKHFIFILNDYPELAAEIGADGVHIGQDTSSVKARKIVGSNLILGKSTHSLEQGLAAQSEGVNYISVGPVFPTPTKPGQPAIGLKYVRFAAANINIPFVVIGGIDLTNINEVIKAGGKWIGVVRAADQVPQLLKILERFAGEGNETNH</sequence>
<dbReference type="EC" id="2.5.1.3" evidence="9"/>
<feature type="binding site" evidence="9">
    <location>
        <position position="61"/>
    </location>
    <ligand>
        <name>4-amino-2-methyl-5-(diphosphooxymethyl)pyrimidine</name>
        <dbReference type="ChEBI" id="CHEBI:57841"/>
    </ligand>
</feature>
<dbReference type="GO" id="GO:0009229">
    <property type="term" value="P:thiamine diphosphate biosynthetic process"/>
    <property type="evidence" value="ECO:0007669"/>
    <property type="project" value="UniProtKB-UniRule"/>
</dbReference>
<evidence type="ECO:0000256" key="8">
    <source>
        <dbReference type="ARBA" id="ARBA00047883"/>
    </source>
</evidence>
<dbReference type="PANTHER" id="PTHR20857">
    <property type="entry name" value="THIAMINE-PHOSPHATE PYROPHOSPHORYLASE"/>
    <property type="match status" value="1"/>
</dbReference>
<comment type="similarity">
    <text evidence="9 10">Belongs to the thiamine-phosphate synthase family.</text>
</comment>
<dbReference type="PANTHER" id="PTHR20857:SF15">
    <property type="entry name" value="THIAMINE-PHOSPHATE SYNTHASE"/>
    <property type="match status" value="1"/>
</dbReference>
<dbReference type="Proteomes" id="UP000488506">
    <property type="component" value="Unassembled WGS sequence"/>
</dbReference>
<dbReference type="Pfam" id="PF02581">
    <property type="entry name" value="TMP-TENI"/>
    <property type="match status" value="1"/>
</dbReference>
<keyword evidence="2 9" id="KW-0808">Transferase</keyword>
<feature type="binding site" evidence="9">
    <location>
        <position position="99"/>
    </location>
    <ligand>
        <name>4-amino-2-methyl-5-(diphosphooxymethyl)pyrimidine</name>
        <dbReference type="ChEBI" id="CHEBI:57841"/>
    </ligand>
</feature>
<dbReference type="HAMAP" id="MF_00097">
    <property type="entry name" value="TMP_synthase"/>
    <property type="match status" value="1"/>
</dbReference>